<evidence type="ECO:0000259" key="9">
    <source>
        <dbReference type="PROSITE" id="PS50075"/>
    </source>
</evidence>
<dbReference type="InterPro" id="IPR014030">
    <property type="entry name" value="Ketoacyl_synth_N"/>
</dbReference>
<dbReference type="Gene3D" id="1.10.1200.10">
    <property type="entry name" value="ACP-like"/>
    <property type="match status" value="1"/>
</dbReference>
<name>A0A6S6W960_9PLEO</name>
<dbReference type="InterPro" id="IPR002364">
    <property type="entry name" value="Quin_OxRdtase/zeta-crystal_CS"/>
</dbReference>
<dbReference type="PANTHER" id="PTHR43775">
    <property type="entry name" value="FATTY ACID SYNTHASE"/>
    <property type="match status" value="1"/>
</dbReference>
<dbReference type="Pfam" id="PF02801">
    <property type="entry name" value="Ketoacyl-synt_C"/>
    <property type="match status" value="1"/>
</dbReference>
<dbReference type="InterPro" id="IPR013968">
    <property type="entry name" value="PKS_KR"/>
</dbReference>
<dbReference type="Gene3D" id="3.40.366.10">
    <property type="entry name" value="Malonyl-Coenzyme A Acyl Carrier Protein, domain 2"/>
    <property type="match status" value="1"/>
</dbReference>
<feature type="region of interest" description="N-terminal hotdog fold" evidence="8">
    <location>
        <begin position="990"/>
        <end position="1125"/>
    </location>
</feature>
<dbReference type="InterPro" id="IPR020841">
    <property type="entry name" value="PKS_Beta-ketoAc_synthase_dom"/>
</dbReference>
<dbReference type="InterPro" id="IPR001227">
    <property type="entry name" value="Ac_transferase_dom_sf"/>
</dbReference>
<dbReference type="FunFam" id="3.40.50.720:FF:000209">
    <property type="entry name" value="Polyketide synthase Pks12"/>
    <property type="match status" value="1"/>
</dbReference>
<dbReference type="InterPro" id="IPR014043">
    <property type="entry name" value="Acyl_transferase_dom"/>
</dbReference>
<feature type="region of interest" description="C-terminal hotdog fold" evidence="8">
    <location>
        <begin position="1154"/>
        <end position="1312"/>
    </location>
</feature>
<dbReference type="CDD" id="cd05195">
    <property type="entry name" value="enoyl_red"/>
    <property type="match status" value="1"/>
</dbReference>
<dbReference type="PROSITE" id="PS01162">
    <property type="entry name" value="QOR_ZETA_CRYSTAL"/>
    <property type="match status" value="1"/>
</dbReference>
<dbReference type="Proteomes" id="UP000472372">
    <property type="component" value="Chromosome 7"/>
</dbReference>
<dbReference type="GO" id="GO:0004312">
    <property type="term" value="F:fatty acid synthase activity"/>
    <property type="evidence" value="ECO:0007669"/>
    <property type="project" value="TreeGrafter"/>
</dbReference>
<dbReference type="GO" id="GO:0031177">
    <property type="term" value="F:phosphopantetheine binding"/>
    <property type="evidence" value="ECO:0007669"/>
    <property type="project" value="InterPro"/>
</dbReference>
<dbReference type="Gene3D" id="3.90.180.10">
    <property type="entry name" value="Medium-chain alcohol dehydrogenases, catalytic domain"/>
    <property type="match status" value="1"/>
</dbReference>
<evidence type="ECO:0000256" key="6">
    <source>
        <dbReference type="ARBA" id="ARBA00023268"/>
    </source>
</evidence>
<keyword evidence="3" id="KW-0808">Transferase</keyword>
<dbReference type="Gene3D" id="3.40.50.720">
    <property type="entry name" value="NAD(P)-binding Rossmann-like Domain"/>
    <property type="match status" value="1"/>
</dbReference>
<dbReference type="Gene3D" id="3.10.129.110">
    <property type="entry name" value="Polyketide synthase dehydratase"/>
    <property type="match status" value="1"/>
</dbReference>
<dbReference type="InterPro" id="IPR011032">
    <property type="entry name" value="GroES-like_sf"/>
</dbReference>
<dbReference type="InterPro" id="IPR036291">
    <property type="entry name" value="NAD(P)-bd_dom_sf"/>
</dbReference>
<gene>
    <name evidence="12" type="ORF">PTTW11_08313</name>
</gene>
<dbReference type="PROSITE" id="PS52004">
    <property type="entry name" value="KS3_2"/>
    <property type="match status" value="1"/>
</dbReference>
<dbReference type="InterPro" id="IPR056501">
    <property type="entry name" value="NAD-bd_HRPKS_sdrA"/>
</dbReference>
<feature type="domain" description="PKS/mFAS DH" evidence="11">
    <location>
        <begin position="990"/>
        <end position="1312"/>
    </location>
</feature>
<dbReference type="InterPro" id="IPR020807">
    <property type="entry name" value="PKS_DH"/>
</dbReference>
<dbReference type="InterPro" id="IPR036736">
    <property type="entry name" value="ACP-like_sf"/>
</dbReference>
<dbReference type="Pfam" id="PF00698">
    <property type="entry name" value="Acyl_transf_1"/>
    <property type="match status" value="1"/>
</dbReference>
<feature type="domain" description="Carrier" evidence="9">
    <location>
        <begin position="2527"/>
        <end position="2604"/>
    </location>
</feature>
<keyword evidence="5" id="KW-0560">Oxidoreductase</keyword>
<dbReference type="Pfam" id="PF08659">
    <property type="entry name" value="KR"/>
    <property type="match status" value="1"/>
</dbReference>
<dbReference type="InterPro" id="IPR018201">
    <property type="entry name" value="Ketoacyl_synth_AS"/>
</dbReference>
<dbReference type="SUPFAM" id="SSF47336">
    <property type="entry name" value="ACP-like"/>
    <property type="match status" value="1"/>
</dbReference>
<accession>A0A6S6W960</accession>
<dbReference type="SUPFAM" id="SSF50129">
    <property type="entry name" value="GroES-like"/>
    <property type="match status" value="1"/>
</dbReference>
<dbReference type="GO" id="GO:0016491">
    <property type="term" value="F:oxidoreductase activity"/>
    <property type="evidence" value="ECO:0007669"/>
    <property type="project" value="UniProtKB-KW"/>
</dbReference>
<dbReference type="InterPro" id="IPR016036">
    <property type="entry name" value="Malonyl_transacylase_ACP-bd"/>
</dbReference>
<dbReference type="SMART" id="SM00822">
    <property type="entry name" value="PKS_KR"/>
    <property type="match status" value="1"/>
</dbReference>
<dbReference type="SUPFAM" id="SSF53901">
    <property type="entry name" value="Thiolase-like"/>
    <property type="match status" value="1"/>
</dbReference>
<dbReference type="EMBL" id="HG992983">
    <property type="protein sequence ID" value="CAE7196214.1"/>
    <property type="molecule type" value="Genomic_DNA"/>
</dbReference>
<evidence type="ECO:0000313" key="13">
    <source>
        <dbReference type="Proteomes" id="UP000472372"/>
    </source>
</evidence>
<dbReference type="Pfam" id="PF08242">
    <property type="entry name" value="Methyltransf_12"/>
    <property type="match status" value="1"/>
</dbReference>
<protein>
    <submittedName>
        <fullName evidence="12">Fatty acid synthase S-acetyltransferase</fullName>
    </submittedName>
</protein>
<dbReference type="InterPro" id="IPR050091">
    <property type="entry name" value="PKS_NRPS_Biosynth_Enz"/>
</dbReference>
<evidence type="ECO:0000256" key="3">
    <source>
        <dbReference type="ARBA" id="ARBA00022679"/>
    </source>
</evidence>
<dbReference type="InterPro" id="IPR029063">
    <property type="entry name" value="SAM-dependent_MTases_sf"/>
</dbReference>
<dbReference type="Pfam" id="PF00109">
    <property type="entry name" value="ketoacyl-synt"/>
    <property type="match status" value="1"/>
</dbReference>
<dbReference type="InterPro" id="IPR013149">
    <property type="entry name" value="ADH-like_C"/>
</dbReference>
<dbReference type="InterPro" id="IPR057326">
    <property type="entry name" value="KR_dom"/>
</dbReference>
<dbReference type="Pfam" id="PF23297">
    <property type="entry name" value="ACP_SdgA_C"/>
    <property type="match status" value="1"/>
</dbReference>
<dbReference type="Pfam" id="PF08240">
    <property type="entry name" value="ADH_N"/>
    <property type="match status" value="1"/>
</dbReference>
<dbReference type="InterPro" id="IPR014031">
    <property type="entry name" value="Ketoacyl_synth_C"/>
</dbReference>
<keyword evidence="6" id="KW-0511">Multifunctional enzyme</keyword>
<evidence type="ECO:0000259" key="10">
    <source>
        <dbReference type="PROSITE" id="PS52004"/>
    </source>
</evidence>
<evidence type="ECO:0000259" key="11">
    <source>
        <dbReference type="PROSITE" id="PS52019"/>
    </source>
</evidence>
<evidence type="ECO:0000256" key="7">
    <source>
        <dbReference type="ARBA" id="ARBA00023315"/>
    </source>
</evidence>
<dbReference type="SMART" id="SM00825">
    <property type="entry name" value="PKS_KS"/>
    <property type="match status" value="1"/>
</dbReference>
<dbReference type="Pfam" id="PF21089">
    <property type="entry name" value="PKS_DH_N"/>
    <property type="match status" value="1"/>
</dbReference>
<dbReference type="InterPro" id="IPR032821">
    <property type="entry name" value="PKS_assoc"/>
</dbReference>
<evidence type="ECO:0000256" key="2">
    <source>
        <dbReference type="ARBA" id="ARBA00022553"/>
    </source>
</evidence>
<dbReference type="SUPFAM" id="SSF51735">
    <property type="entry name" value="NAD(P)-binding Rossmann-fold domains"/>
    <property type="match status" value="2"/>
</dbReference>
<organism evidence="12 13">
    <name type="scientific">Pyrenophora teres f. teres</name>
    <dbReference type="NCBI Taxonomy" id="97479"/>
    <lineage>
        <taxon>Eukaryota</taxon>
        <taxon>Fungi</taxon>
        <taxon>Dikarya</taxon>
        <taxon>Ascomycota</taxon>
        <taxon>Pezizomycotina</taxon>
        <taxon>Dothideomycetes</taxon>
        <taxon>Pleosporomycetidae</taxon>
        <taxon>Pleosporales</taxon>
        <taxon>Pleosporineae</taxon>
        <taxon>Pleosporaceae</taxon>
        <taxon>Pyrenophora</taxon>
    </lineage>
</organism>
<feature type="active site" description="Proton donor; for dehydratase activity" evidence="8">
    <location>
        <position position="1222"/>
    </location>
</feature>
<evidence type="ECO:0000313" key="12">
    <source>
        <dbReference type="EMBL" id="CAE7196214.1"/>
    </source>
</evidence>
<dbReference type="InterPro" id="IPR049552">
    <property type="entry name" value="PKS_DH_N"/>
</dbReference>
<dbReference type="InterPro" id="IPR013154">
    <property type="entry name" value="ADH-like_N"/>
</dbReference>
<dbReference type="GO" id="GO:0008270">
    <property type="term" value="F:zinc ion binding"/>
    <property type="evidence" value="ECO:0007669"/>
    <property type="project" value="InterPro"/>
</dbReference>
<dbReference type="InterPro" id="IPR020806">
    <property type="entry name" value="PKS_PP-bd"/>
</dbReference>
<dbReference type="Pfam" id="PF00107">
    <property type="entry name" value="ADH_zinc_N"/>
    <property type="match status" value="1"/>
</dbReference>
<keyword evidence="7" id="KW-0012">Acyltransferase</keyword>
<feature type="active site" description="Proton acceptor; for dehydratase activity" evidence="8">
    <location>
        <position position="1022"/>
    </location>
</feature>
<dbReference type="Gene3D" id="3.40.50.150">
    <property type="entry name" value="Vaccinia Virus protein VP39"/>
    <property type="match status" value="1"/>
</dbReference>
<dbReference type="PROSITE" id="PS00606">
    <property type="entry name" value="KS3_1"/>
    <property type="match status" value="1"/>
</dbReference>
<dbReference type="InterPro" id="IPR042104">
    <property type="entry name" value="PKS_dehydratase_sf"/>
</dbReference>
<evidence type="ECO:0000256" key="5">
    <source>
        <dbReference type="ARBA" id="ARBA00023002"/>
    </source>
</evidence>
<reference evidence="12" key="1">
    <citation type="submission" date="2021-02" db="EMBL/GenBank/DDBJ databases">
        <authorList>
            <person name="Syme A R."/>
            <person name="Syme A R."/>
            <person name="Moolhuijzen P."/>
        </authorList>
    </citation>
    <scope>NUCLEOTIDE SEQUENCE</scope>
    <source>
        <strain evidence="12">W1-1</strain>
    </source>
</reference>
<dbReference type="InterPro" id="IPR016035">
    <property type="entry name" value="Acyl_Trfase/lysoPLipase"/>
</dbReference>
<dbReference type="SMART" id="SM00826">
    <property type="entry name" value="PKS_DH"/>
    <property type="match status" value="1"/>
</dbReference>
<dbReference type="InterPro" id="IPR009081">
    <property type="entry name" value="PP-bd_ACP"/>
</dbReference>
<dbReference type="PROSITE" id="PS50075">
    <property type="entry name" value="CARRIER"/>
    <property type="match status" value="1"/>
</dbReference>
<dbReference type="InterPro" id="IPR020843">
    <property type="entry name" value="ER"/>
</dbReference>
<dbReference type="SUPFAM" id="SSF53335">
    <property type="entry name" value="S-adenosyl-L-methionine-dependent methyltransferases"/>
    <property type="match status" value="1"/>
</dbReference>
<dbReference type="SMART" id="SM00827">
    <property type="entry name" value="PKS_AT"/>
    <property type="match status" value="1"/>
</dbReference>
<dbReference type="SUPFAM" id="SSF55048">
    <property type="entry name" value="Probable ACP-binding domain of malonyl-CoA ACP transacylase"/>
    <property type="match status" value="1"/>
</dbReference>
<dbReference type="Pfam" id="PF23114">
    <property type="entry name" value="NAD-bd_HRPKS_sdrA"/>
    <property type="match status" value="1"/>
</dbReference>
<dbReference type="GO" id="GO:0006633">
    <property type="term" value="P:fatty acid biosynthetic process"/>
    <property type="evidence" value="ECO:0007669"/>
    <property type="project" value="InterPro"/>
</dbReference>
<dbReference type="InterPro" id="IPR049551">
    <property type="entry name" value="PKS_DH_C"/>
</dbReference>
<dbReference type="InterPro" id="IPR049900">
    <property type="entry name" value="PKS_mFAS_DH"/>
</dbReference>
<dbReference type="GO" id="GO:0044550">
    <property type="term" value="P:secondary metabolite biosynthetic process"/>
    <property type="evidence" value="ECO:0007669"/>
    <property type="project" value="TreeGrafter"/>
</dbReference>
<dbReference type="Gene3D" id="3.40.47.10">
    <property type="match status" value="1"/>
</dbReference>
<dbReference type="SMART" id="SM00829">
    <property type="entry name" value="PKS_ER"/>
    <property type="match status" value="1"/>
</dbReference>
<dbReference type="SMART" id="SM00823">
    <property type="entry name" value="PKS_PP"/>
    <property type="match status" value="1"/>
</dbReference>
<sequence length="2611" mass="287237">MAPLIQDSFGETRMASIESASHNNPTQFHVHSDGEIREKISDHRSEATEYPAHGTLKDALEPIAIVGMSANLPQSATSPEAFWELLEEGRSAMTEVPSDRFNIDAFYHPNGDRLNTLNVRGGHFLQSDLAEFDAPFFSIPKTEAESLDPQQRGLLESTYHALENAGISLKEAGGSKTGVFVGCFAKEYDTMFSRDTDLQPKYQASGTGSAMLANRLSWFYDLRGPSITLDTACSSSLNALHLACQSIRAKESTMAIVAGCNVILNPDTIMMSLSNLQFLSPDSLCYSFDHRANGYSRGEGFGVIVLKPLSQALSNNDTIRAVIRASSSNQDGRTPGITQPSGDAQALLIRETYEKAGLDLGTTRFFEAHGTGTQIGDTTEAAAIHSVFGKYRSPEEPLIVGAVKSNIGHLEGASGLASIIKTVMALEKGVIPPNTNFEKPNPRIPVQEWNIKFPTENIPWPSKGLRRASVNSFGYGGANAHVILDDAYHYLKVRGLQGRHRTAIPRDPRTQSARSLIQHWSAYPQPKLLVWSAADEQGPQRYVEALEAHLSDTKGADHAYIADLAYTLASKRSRLPWKSFLRLDSTALSSTDLWRQCSKPVRSSGNAPGIAFVFTGQGATWYGMGRELLAEPVFQESLQQSDSYLRKLGSKWSLIGELQQDETCSRVKDAMYSQPLTTAIQIALLKLLESWNIRPLAVVGHSSGEIAAAYCIGAISHKHAIAAAYYRGTLSAELAAELADTPETMMAVALSPEKTSKYIHLTQPYGSVCISCVNSPKNVTVSGSVAAIEAMRSTLDAEGIFARRLDVKVAYHSPTMQRLASSYLMLLQSLDTYEAEAPKDTGVVMFSSVTGTLISRKEVRRAEYWVENMVSRVEFSGALSAMHKHIRATDYIVELGPTGALRRPVLETLGKVSYESALKVDRPAYETILGLVGDLWSRGVPVDLLAVNGLTESNAQMLTDLPSYPFNHSHRYWYESRISKNFRFRKHASHELLGTQAMDWNPLEAKWRHIIDAKENPWIKDHGFNGSQIYPAAGMIIMAIEAARQVTKSDERTITGFRIKNVSFVKALVLSDKEETLETHFYLRPQEAARDAFGEWFDFRLCSLSNEEGWVENCRGTIIIETEEEIVEVDEGLEAAETRRSILQSHARTLSSCRSGVSSKQMYENLATFGFEFGHTFQTLKNIGFSEQGYASACIDTREWQTKVPSIASKIQSHLIHPTALDAVFHLTVTAISRGGWKPIPTMVPTYLQELWISSKLLHDPDASSLQICSESLSRGLRDADFNMTAVDDRSGDLVITASQYRATAISSVDMNAPGVSSWRRICFKPDWRMDIATADNDSVSRYCNSAADSVEVHSQASVDDAELVCIYFMRQTLEAGCTLHVSQPHLQKYVDWIRHYLQEDCAQAVSSCEKMQQMLNDQSYANSVISQLEASGPEGKVYVTIGKMLSAVLQDEIDVLELLFGGGLLQQFYSGKAFTANYERIRAYVDLMAHKNPNMSVLEIGAGTGGATAAVLQALGPSNPSDEHSTPRFQEYAYTDISAGFFEEAKVRFKDHTSRLAFKTLDIEKEPQAQGFEEAKYDLIVASCVLHATADIQQTLQHTQSLLKPGGKLLLFEPCQLSCARLSFVFGLLPGWWLSKEQHRRWGPLLRDEQWDESLRSCGFSGNDLCLRDHEGQQHTFSVMVSTKTVSSAANGASARKSIIVIDTHSQMQMMVAENLQVSAQTMADLDCTIVSLQDITTSSMEGYFCISLLELETPCLWQIGSEGYASLQHLVKNYRYILWVTGDPIQDPRMGVATGFARSMCSENDALDFISLALQDLSRKEDVVSKILKVVQSSVRSPDGPCEQEYQEDGGLLHINRVIESNNVNDVIHKRAVPQKAELRLFGADRTRPFSLSTASPGLLSALQFIDSPFKSELEADEIEIAVKAVGINFKDVMIALGQIPDASLGQECSGVVTAVGAAVHDSEFRVGDRTCCMTRGAFRNFARAHQSAVSKIPDEMSFATAAAIPVAFCTAWYSLVHLGRLQAGETILIHAAAGGVGQAAIQLAKAASAEIYITVGSNEKKRLLMELYGIPADHIFSSRHISFAQGVKRMTKGRGVDVVLNSLSGEFLKASVECVAPLGRFVEIGKKDMYFRSQMSMSPFLQSISFLAVDLGVIADKAKPLMKELLNRAMGYFTEQRNTMLPPQPLTVFSGSQLEEAFRSLQSGRNSGKAVIAFSPEDLVPIVPTSRPGWSFASDATYVIAGGSGGLGRSMARYMATHGAKHILLLSRSGSGSPQVSELIRELQQDGVTVVAPSCDVSDAHALKTVIHDLRDQMPPIQGCIQGSMVLRDGLFENMSHDNFLAALQPKIQGTWNLHNALPSGMDFFLLLSSTGGIFGSRGQSNYAAGSTYQDAFAKYRVSLGEKCISLDLGLMLAVGFAAERQHITDSLRTVGYEGIHEIEFHAMLDHFCKPDFPLQDPTNTQIVTGVATPASLASKGLGEIFWMSKPIFQSLRQMDRQFSVSTTVKEEGANYRAQIEQAMSQQDAGHIIALALVNKLSAALNMPITDIEVEKPVYAYGVDSLVAVEIRYWFLKEFKAQIAVFEIIRSESIEKLSLLVASKTQYQQRWK</sequence>
<dbReference type="PROSITE" id="PS52019">
    <property type="entry name" value="PKS_MFAS_DH"/>
    <property type="match status" value="1"/>
</dbReference>
<dbReference type="SUPFAM" id="SSF52151">
    <property type="entry name" value="FabD/lysophospholipase-like"/>
    <property type="match status" value="1"/>
</dbReference>
<feature type="domain" description="Ketosynthase family 3 (KS3)" evidence="10">
    <location>
        <begin position="60"/>
        <end position="486"/>
    </location>
</feature>
<keyword evidence="2" id="KW-0597">Phosphoprotein</keyword>
<dbReference type="Gene3D" id="3.30.70.3290">
    <property type="match status" value="1"/>
</dbReference>
<evidence type="ECO:0000256" key="4">
    <source>
        <dbReference type="ARBA" id="ARBA00022857"/>
    </source>
</evidence>
<dbReference type="CDD" id="cd00833">
    <property type="entry name" value="PKS"/>
    <property type="match status" value="1"/>
</dbReference>
<keyword evidence="1" id="KW-0596">Phosphopantetheine</keyword>
<dbReference type="Pfam" id="PF14765">
    <property type="entry name" value="PS-DH"/>
    <property type="match status" value="1"/>
</dbReference>
<keyword evidence="4" id="KW-0521">NADP</keyword>
<dbReference type="PANTHER" id="PTHR43775:SF29">
    <property type="entry name" value="ASPERFURANONE POLYKETIDE SYNTHASE AFOG-RELATED"/>
    <property type="match status" value="1"/>
</dbReference>
<dbReference type="InterPro" id="IPR013217">
    <property type="entry name" value="Methyltransf_12"/>
</dbReference>
<dbReference type="Pfam" id="PF16197">
    <property type="entry name" value="KAsynt_C_assoc"/>
    <property type="match status" value="1"/>
</dbReference>
<evidence type="ECO:0000256" key="8">
    <source>
        <dbReference type="PROSITE-ProRule" id="PRU01363"/>
    </source>
</evidence>
<dbReference type="InterPro" id="IPR016039">
    <property type="entry name" value="Thiolase-like"/>
</dbReference>
<dbReference type="GO" id="GO:1901336">
    <property type="term" value="P:lactone biosynthetic process"/>
    <property type="evidence" value="ECO:0007669"/>
    <property type="project" value="UniProtKB-ARBA"/>
</dbReference>
<evidence type="ECO:0000256" key="1">
    <source>
        <dbReference type="ARBA" id="ARBA00022450"/>
    </source>
</evidence>
<proteinExistence type="predicted"/>
<dbReference type="GO" id="GO:0004315">
    <property type="term" value="F:3-oxoacyl-[acyl-carrier-protein] synthase activity"/>
    <property type="evidence" value="ECO:0007669"/>
    <property type="project" value="InterPro"/>
</dbReference>